<sequence>MKNMMMNEVVTTVRALKNKIYLNQGLYPETDSYRCNQPSFSNGPGGGSEVQFTHTSGATNLPTPPTTITASSSPVMSQLQAQVMASRATDIDADDDELDFCFAHPSINRGPPVNAYIIAHKQVYPSK</sequence>
<feature type="compositionally biased region" description="Polar residues" evidence="1">
    <location>
        <begin position="50"/>
        <end position="61"/>
    </location>
</feature>
<dbReference type="Proteomes" id="UP001157418">
    <property type="component" value="Unassembled WGS sequence"/>
</dbReference>
<comment type="caution">
    <text evidence="2">The sequence shown here is derived from an EMBL/GenBank/DDBJ whole genome shotgun (WGS) entry which is preliminary data.</text>
</comment>
<evidence type="ECO:0000256" key="1">
    <source>
        <dbReference type="SAM" id="MobiDB-lite"/>
    </source>
</evidence>
<accession>A0AAU9N5V0</accession>
<evidence type="ECO:0000313" key="3">
    <source>
        <dbReference type="Proteomes" id="UP001157418"/>
    </source>
</evidence>
<dbReference type="AlphaFoldDB" id="A0AAU9N5V0"/>
<gene>
    <name evidence="2" type="ORF">LVIROSA_LOCUS22173</name>
</gene>
<reference evidence="2 3" key="1">
    <citation type="submission" date="2022-01" db="EMBL/GenBank/DDBJ databases">
        <authorList>
            <person name="Xiong W."/>
            <person name="Schranz E."/>
        </authorList>
    </citation>
    <scope>NUCLEOTIDE SEQUENCE [LARGE SCALE GENOMIC DNA]</scope>
</reference>
<proteinExistence type="predicted"/>
<protein>
    <submittedName>
        <fullName evidence="2">Uncharacterized protein</fullName>
    </submittedName>
</protein>
<feature type="region of interest" description="Disordered" evidence="1">
    <location>
        <begin position="36"/>
        <end position="74"/>
    </location>
</feature>
<dbReference type="EMBL" id="CAKMRJ010004445">
    <property type="protein sequence ID" value="CAH1435758.1"/>
    <property type="molecule type" value="Genomic_DNA"/>
</dbReference>
<evidence type="ECO:0000313" key="2">
    <source>
        <dbReference type="EMBL" id="CAH1435758.1"/>
    </source>
</evidence>
<name>A0AAU9N5V0_9ASTR</name>
<organism evidence="2 3">
    <name type="scientific">Lactuca virosa</name>
    <dbReference type="NCBI Taxonomy" id="75947"/>
    <lineage>
        <taxon>Eukaryota</taxon>
        <taxon>Viridiplantae</taxon>
        <taxon>Streptophyta</taxon>
        <taxon>Embryophyta</taxon>
        <taxon>Tracheophyta</taxon>
        <taxon>Spermatophyta</taxon>
        <taxon>Magnoliopsida</taxon>
        <taxon>eudicotyledons</taxon>
        <taxon>Gunneridae</taxon>
        <taxon>Pentapetalae</taxon>
        <taxon>asterids</taxon>
        <taxon>campanulids</taxon>
        <taxon>Asterales</taxon>
        <taxon>Asteraceae</taxon>
        <taxon>Cichorioideae</taxon>
        <taxon>Cichorieae</taxon>
        <taxon>Lactucinae</taxon>
        <taxon>Lactuca</taxon>
    </lineage>
</organism>
<keyword evidence="3" id="KW-1185">Reference proteome</keyword>